<organism evidence="3 4">
    <name type="scientific">Parnassius mnemosyne</name>
    <name type="common">clouded apollo</name>
    <dbReference type="NCBI Taxonomy" id="213953"/>
    <lineage>
        <taxon>Eukaryota</taxon>
        <taxon>Metazoa</taxon>
        <taxon>Ecdysozoa</taxon>
        <taxon>Arthropoda</taxon>
        <taxon>Hexapoda</taxon>
        <taxon>Insecta</taxon>
        <taxon>Pterygota</taxon>
        <taxon>Neoptera</taxon>
        <taxon>Endopterygota</taxon>
        <taxon>Lepidoptera</taxon>
        <taxon>Glossata</taxon>
        <taxon>Ditrysia</taxon>
        <taxon>Papilionoidea</taxon>
        <taxon>Papilionidae</taxon>
        <taxon>Parnassiinae</taxon>
        <taxon>Parnassini</taxon>
        <taxon>Parnassius</taxon>
        <taxon>Driopa</taxon>
    </lineage>
</organism>
<evidence type="ECO:0000313" key="4">
    <source>
        <dbReference type="Proteomes" id="UP001314205"/>
    </source>
</evidence>
<feature type="compositionally biased region" description="Polar residues" evidence="1">
    <location>
        <begin position="71"/>
        <end position="91"/>
    </location>
</feature>
<evidence type="ECO:0000259" key="2">
    <source>
        <dbReference type="Pfam" id="PF25273"/>
    </source>
</evidence>
<gene>
    <name evidence="3" type="ORF">PARMNEM_LOCUS19673</name>
</gene>
<reference evidence="3 4" key="1">
    <citation type="submission" date="2023-11" db="EMBL/GenBank/DDBJ databases">
        <authorList>
            <person name="Hedman E."/>
            <person name="Englund M."/>
            <person name="Stromberg M."/>
            <person name="Nyberg Akerstrom W."/>
            <person name="Nylinder S."/>
            <person name="Jareborg N."/>
            <person name="Kallberg Y."/>
            <person name="Kronander E."/>
        </authorList>
    </citation>
    <scope>NUCLEOTIDE SEQUENCE [LARGE SCALE GENOMIC DNA]</scope>
</reference>
<keyword evidence="4" id="KW-1185">Reference proteome</keyword>
<dbReference type="InterPro" id="IPR057191">
    <property type="entry name" value="DUF7869"/>
</dbReference>
<evidence type="ECO:0000313" key="3">
    <source>
        <dbReference type="EMBL" id="CAK1600983.1"/>
    </source>
</evidence>
<dbReference type="PANTHER" id="PTHR10773">
    <property type="entry name" value="DNA-DIRECTED RNA POLYMERASES I, II, AND III SUBUNIT RPABC2"/>
    <property type="match status" value="1"/>
</dbReference>
<dbReference type="AlphaFoldDB" id="A0AAV1LZW4"/>
<feature type="compositionally biased region" description="Low complexity" evidence="1">
    <location>
        <begin position="109"/>
        <end position="136"/>
    </location>
</feature>
<sequence>MVEKWIDSNNFENQDPMLLNSETSETVNTPIITASDTDDITVEKCTDSNDYKIQKPMLVDISDGVNPPIINKTSGNEDSDSLNNGDFSPSEGSEYKPPSRAREIERNTRSSQPRNLSSSSSSSNSSSSSSTRSPQPITVDLENDEGNIETEPTFRTNEDNVVLESNRKRSRKRQRNMSEWKQVISKRLKNSGLEYITKRGKVVAAKSILPPCTNKCRLSCSTKVSSEKRNIIFKSYWELGTHQRQRDFLASCVKQIHPATRRVTVTVNSTCKEPRKPNSSFYFIIDGKEVRVCRTFLLNTLVIGEKTLRNVIDSVSIHALSVSFTDKRGKHGKHCKLTDEEIQSVHDHINSIPRTESHYLRANTTREYIDGSLTIAELHRSYQRLRQEAGRPAVNYDAYHRIFNTDFNLGLFAPRKDQCDECEAYKNAVDKEPLMDKHKLHLEEKSLARLELEKDIEQSKQIDSNNIVAIFDLQAVLPCPIGQSSAFFYKSKINCYNFTVSNINDDTTLCFFWHEGLAKRGANEIGTCVYKFLEELSHKQRDKDIILYSDNCCGQQKNKFVFGMYYYAVNTLPIKSITHKFLIRGHTQNKADSVHSVIEKNIKRAKKAGPIYSPVEYISLIRNAKKSGDKFIVKEMNFDLFFDLKLLADEVNLNLNKDIERNNVKLSEMKAIKFTKRSETYQFRNSYKSVVWTKANVKIGRTANRKQLKDITLNVLYTEKLPIPDRKKEDIRQLIASNIVPKFYEQFYNGLF</sequence>
<comment type="caution">
    <text evidence="3">The sequence shown here is derived from an EMBL/GenBank/DDBJ whole genome shotgun (WGS) entry which is preliminary data.</text>
</comment>
<feature type="domain" description="DUF7869" evidence="2">
    <location>
        <begin position="509"/>
        <end position="606"/>
    </location>
</feature>
<accession>A0AAV1LZW4</accession>
<name>A0AAV1LZW4_9NEOP</name>
<dbReference type="EMBL" id="CAVLGL010000126">
    <property type="protein sequence ID" value="CAK1600983.1"/>
    <property type="molecule type" value="Genomic_DNA"/>
</dbReference>
<dbReference type="Pfam" id="PF25273">
    <property type="entry name" value="DUF7869"/>
    <property type="match status" value="1"/>
</dbReference>
<feature type="region of interest" description="Disordered" evidence="1">
    <location>
        <begin position="1"/>
        <end position="24"/>
    </location>
</feature>
<dbReference type="PANTHER" id="PTHR10773:SF19">
    <property type="match status" value="1"/>
</dbReference>
<feature type="region of interest" description="Disordered" evidence="1">
    <location>
        <begin position="59"/>
        <end position="178"/>
    </location>
</feature>
<dbReference type="Proteomes" id="UP001314205">
    <property type="component" value="Unassembled WGS sequence"/>
</dbReference>
<proteinExistence type="predicted"/>
<protein>
    <recommendedName>
        <fullName evidence="2">DUF7869 domain-containing protein</fullName>
    </recommendedName>
</protein>
<evidence type="ECO:0000256" key="1">
    <source>
        <dbReference type="SAM" id="MobiDB-lite"/>
    </source>
</evidence>